<dbReference type="GO" id="GO:0006508">
    <property type="term" value="P:proteolysis"/>
    <property type="evidence" value="ECO:0007669"/>
    <property type="project" value="InterPro"/>
</dbReference>
<evidence type="ECO:0000259" key="5">
    <source>
        <dbReference type="PROSITE" id="PS51767"/>
    </source>
</evidence>
<dbReference type="Gene3D" id="2.40.70.10">
    <property type="entry name" value="Acid Proteases"/>
    <property type="match status" value="2"/>
</dbReference>
<feature type="active site" evidence="2">
    <location>
        <position position="273"/>
    </location>
</feature>
<dbReference type="InterPro" id="IPR033121">
    <property type="entry name" value="PEPTIDASE_A1"/>
</dbReference>
<comment type="caution">
    <text evidence="6">The sequence shown here is derived from an EMBL/GenBank/DDBJ whole genome shotgun (WGS) entry which is preliminary data.</text>
</comment>
<dbReference type="OrthoDB" id="771136at2759"/>
<reference evidence="6 7" key="1">
    <citation type="submission" date="2020-01" db="EMBL/GenBank/DDBJ databases">
        <title>Identification and distribution of gene clusters putatively required for synthesis of sphingolipid metabolism inhibitors in phylogenetically diverse species of the filamentous fungus Fusarium.</title>
        <authorList>
            <person name="Kim H.-S."/>
            <person name="Busman M."/>
            <person name="Brown D.W."/>
            <person name="Divon H."/>
            <person name="Uhlig S."/>
            <person name="Proctor R.H."/>
        </authorList>
    </citation>
    <scope>NUCLEOTIDE SEQUENCE [LARGE SCALE GENOMIC DNA]</scope>
    <source>
        <strain evidence="6 7">NRRL 20459</strain>
    </source>
</reference>
<keyword evidence="4" id="KW-0732">Signal</keyword>
<evidence type="ECO:0000256" key="1">
    <source>
        <dbReference type="ARBA" id="ARBA00007447"/>
    </source>
</evidence>
<feature type="region of interest" description="Disordered" evidence="3">
    <location>
        <begin position="396"/>
        <end position="452"/>
    </location>
</feature>
<dbReference type="PRINTS" id="PR00792">
    <property type="entry name" value="PEPSIN"/>
</dbReference>
<feature type="signal peptide" evidence="4">
    <location>
        <begin position="1"/>
        <end position="16"/>
    </location>
</feature>
<evidence type="ECO:0000313" key="6">
    <source>
        <dbReference type="EMBL" id="KAF4458207.1"/>
    </source>
</evidence>
<name>A0A8H4PF42_9HYPO</name>
<dbReference type="PANTHER" id="PTHR47966:SF65">
    <property type="entry name" value="ASPARTIC-TYPE ENDOPEPTIDASE"/>
    <property type="match status" value="1"/>
</dbReference>
<keyword evidence="7" id="KW-1185">Reference proteome</keyword>
<evidence type="ECO:0000256" key="2">
    <source>
        <dbReference type="PIRSR" id="PIRSR601461-1"/>
    </source>
</evidence>
<dbReference type="Proteomes" id="UP000554235">
    <property type="component" value="Unassembled WGS sequence"/>
</dbReference>
<evidence type="ECO:0000256" key="3">
    <source>
        <dbReference type="SAM" id="MobiDB-lite"/>
    </source>
</evidence>
<protein>
    <submittedName>
        <fullName evidence="6">Aspartic-type signal peptidase</fullName>
    </submittedName>
</protein>
<sequence>MLSALLLAALPALARASSSYDDTTTDGVIRFPLKVSTGAPVVKGVTKRQHDVALQSQQTGFFYSIELEMGTPGQKVSVNLDTGSAELWVNPVCSKAQNPAFCKTFGHFGESSTFTDLNTTGGVVYGTGYAYYNYGYDYVSVGSAKIKNQVFGVAYDTSFTSVGIMGAAPDLNGWNAPYPLVIDSMAKQGLIKSRVLSLDIRTMDSERGAVIYGGIDTSKFSGPLEKRPIVPADASPDGLTRYWVYLDGISLIQEDGSKDPVFSKTNGQIVLLDSGYTISALPGPIFEKIVAAFPTAKKGSGAYYDVDCSVADVKGTVDFTFGKTVIKVPYADFIWHNDGKCVLGVFQDDEFPVLGDTFLRAAYVVYDWDNKNVWLANNEDCGSKLVSVGSGPDAVPQLTGDCPASDSTATSTSEVSTSTESETESVTSAETTTTSDVQADPVTTDSETTTFSTTRFSNSSVTTAKSLAANTYSAPTGSITLTSTYTTTDVYTITACPETVTDCPVGKVTTEVITSTTTWCPGKSGNEQAPRPTTAPAETATRVYTITDCPGSGACNKGEVTTEVYAVTQPAVGIETNAVYTIPEAIHCGAGNHGCKEATTKALHVVTITPPVKAPHPTPVPGHCTTCGRPGGSSNGTVTGIYTHPAKPTQVYTQPGEGTQVYTQPGATYTQPGQSYPQPPASTVATVVKPSGSGGYGETPEPTGTSPAVVTAAAAWNAPGMFAVAVGALIAAAL</sequence>
<dbReference type="GO" id="GO:0004190">
    <property type="term" value="F:aspartic-type endopeptidase activity"/>
    <property type="evidence" value="ECO:0007669"/>
    <property type="project" value="InterPro"/>
</dbReference>
<feature type="compositionally biased region" description="Low complexity" evidence="3">
    <location>
        <begin position="404"/>
        <end position="452"/>
    </location>
</feature>
<dbReference type="AlphaFoldDB" id="A0A8H4PF42"/>
<dbReference type="EMBL" id="JAADYS010002542">
    <property type="protein sequence ID" value="KAF4458207.1"/>
    <property type="molecule type" value="Genomic_DNA"/>
</dbReference>
<feature type="chain" id="PRO_5034643523" evidence="4">
    <location>
        <begin position="17"/>
        <end position="734"/>
    </location>
</feature>
<evidence type="ECO:0000256" key="4">
    <source>
        <dbReference type="SAM" id="SignalP"/>
    </source>
</evidence>
<dbReference type="PANTHER" id="PTHR47966">
    <property type="entry name" value="BETA-SITE APP-CLEAVING ENZYME, ISOFORM A-RELATED"/>
    <property type="match status" value="1"/>
</dbReference>
<feature type="domain" description="Peptidase A1" evidence="5">
    <location>
        <begin position="63"/>
        <end position="376"/>
    </location>
</feature>
<evidence type="ECO:0000313" key="7">
    <source>
        <dbReference type="Proteomes" id="UP000554235"/>
    </source>
</evidence>
<dbReference type="SUPFAM" id="SSF50630">
    <property type="entry name" value="Acid proteases"/>
    <property type="match status" value="1"/>
</dbReference>
<dbReference type="InterPro" id="IPR001461">
    <property type="entry name" value="Aspartic_peptidase_A1"/>
</dbReference>
<dbReference type="Pfam" id="PF00026">
    <property type="entry name" value="Asp"/>
    <property type="match status" value="1"/>
</dbReference>
<comment type="similarity">
    <text evidence="1">Belongs to the peptidase A1 family.</text>
</comment>
<accession>A0A8H4PF42</accession>
<gene>
    <name evidence="6" type="ORF">FALBO_15060</name>
</gene>
<feature type="active site" evidence="2">
    <location>
        <position position="81"/>
    </location>
</feature>
<proteinExistence type="inferred from homology"/>
<dbReference type="InterPro" id="IPR021109">
    <property type="entry name" value="Peptidase_aspartic_dom_sf"/>
</dbReference>
<organism evidence="6 7">
    <name type="scientific">Fusarium albosuccineum</name>
    <dbReference type="NCBI Taxonomy" id="1237068"/>
    <lineage>
        <taxon>Eukaryota</taxon>
        <taxon>Fungi</taxon>
        <taxon>Dikarya</taxon>
        <taxon>Ascomycota</taxon>
        <taxon>Pezizomycotina</taxon>
        <taxon>Sordariomycetes</taxon>
        <taxon>Hypocreomycetidae</taxon>
        <taxon>Hypocreales</taxon>
        <taxon>Nectriaceae</taxon>
        <taxon>Fusarium</taxon>
        <taxon>Fusarium decemcellulare species complex</taxon>
    </lineage>
</organism>
<dbReference type="PROSITE" id="PS51767">
    <property type="entry name" value="PEPTIDASE_A1"/>
    <property type="match status" value="1"/>
</dbReference>